<dbReference type="RefSeq" id="WP_090842588.1">
    <property type="nucleotide sequence ID" value="NZ_FNIL01000004.1"/>
</dbReference>
<keyword evidence="8" id="KW-0812">Transmembrane</keyword>
<evidence type="ECO:0000256" key="6">
    <source>
        <dbReference type="PROSITE-ProRule" id="PRU00284"/>
    </source>
</evidence>
<feature type="domain" description="Methyl-accepting transducer" evidence="9">
    <location>
        <begin position="274"/>
        <end position="524"/>
    </location>
</feature>
<feature type="compositionally biased region" description="Low complexity" evidence="7">
    <location>
        <begin position="518"/>
        <end position="533"/>
    </location>
</feature>
<dbReference type="PANTHER" id="PTHR32089">
    <property type="entry name" value="METHYL-ACCEPTING CHEMOTAXIS PROTEIN MCPB"/>
    <property type="match status" value="1"/>
</dbReference>
<keyword evidence="4 6" id="KW-0807">Transducer</keyword>
<keyword evidence="8" id="KW-1133">Transmembrane helix</keyword>
<dbReference type="Pfam" id="PF12729">
    <property type="entry name" value="4HB_MCP_1"/>
    <property type="match status" value="1"/>
</dbReference>
<dbReference type="InterPro" id="IPR003660">
    <property type="entry name" value="HAMP_dom"/>
</dbReference>
<keyword evidence="12" id="KW-1185">Reference proteome</keyword>
<gene>
    <name evidence="11" type="ORF">SAMN04488053_104154</name>
</gene>
<dbReference type="SUPFAM" id="SSF58104">
    <property type="entry name" value="Methyl-accepting chemotaxis protein (MCP) signaling domain"/>
    <property type="match status" value="1"/>
</dbReference>
<evidence type="ECO:0000259" key="9">
    <source>
        <dbReference type="PROSITE" id="PS50111"/>
    </source>
</evidence>
<proteinExistence type="inferred from homology"/>
<protein>
    <submittedName>
        <fullName evidence="11">Methyl-accepting chemotaxis protein</fullName>
    </submittedName>
</protein>
<dbReference type="InterPro" id="IPR024478">
    <property type="entry name" value="HlyB_4HB_MCP"/>
</dbReference>
<dbReference type="PROSITE" id="PS50111">
    <property type="entry name" value="CHEMOTAXIS_TRANSDUC_2"/>
    <property type="match status" value="1"/>
</dbReference>
<evidence type="ECO:0000256" key="8">
    <source>
        <dbReference type="SAM" id="Phobius"/>
    </source>
</evidence>
<dbReference type="Pfam" id="PF00015">
    <property type="entry name" value="MCPsignal"/>
    <property type="match status" value="1"/>
</dbReference>
<comment type="subcellular location">
    <subcellularLocation>
        <location evidence="1">Cell membrane</location>
    </subcellularLocation>
</comment>
<comment type="similarity">
    <text evidence="5">Belongs to the methyl-accepting chemotaxis (MCP) protein family.</text>
</comment>
<dbReference type="InterPro" id="IPR004089">
    <property type="entry name" value="MCPsignal_dom"/>
</dbReference>
<dbReference type="CDD" id="cd11386">
    <property type="entry name" value="MCP_signal"/>
    <property type="match status" value="1"/>
</dbReference>
<accession>A0A1H0F1M0</accession>
<reference evidence="12" key="1">
    <citation type="submission" date="2016-10" db="EMBL/GenBank/DDBJ databases">
        <authorList>
            <person name="Varghese N."/>
            <person name="Submissions S."/>
        </authorList>
    </citation>
    <scope>NUCLEOTIDE SEQUENCE [LARGE SCALE GENOMIC DNA]</scope>
    <source>
        <strain evidence="12">CGMCC 1.10369</strain>
    </source>
</reference>
<dbReference type="Pfam" id="PF00672">
    <property type="entry name" value="HAMP"/>
    <property type="match status" value="1"/>
</dbReference>
<evidence type="ECO:0000313" key="11">
    <source>
        <dbReference type="EMBL" id="SDN88534.1"/>
    </source>
</evidence>
<sequence>MNVQRKLLVSYLVIVAILLGLGAYSVYSLQAMNDNSSRMYENRVTPLNELASIVQLAENTRVQMVTSVLNENPAFTEAAESNLEEINTYITAYEAHINNAEEQEIFETFQTEWEAFTAIVRNNIILIELENFEGAQMGLLQGGGPFQASSEALGELREINQTIAERLNNENTSSYEWTRLIIIVLSLVAIASAVGIALLMGRSLGKPLGKVSSQLRTIAQGDLTVAPMRVKRKDEIGDLVQSMNKMQDNLKGLIQNVSTASGNLSSQSEELTQSAGEVKAGSEQIAVAMQEVASGSETQANNAGDLASGMETFAVEMQGANTKGEEIHRSSEKVVSLTEEGTALMEQTVAQMKNIDGIVKDAVQKVSGLDKQSQKISKLVGVINEIAEQTNLLALNAAIEAARAGEHGKGFAVVADEVRKLAEQVSTSVVDITGIVGDMQEESAGVVQSLEGGYQEVEKGTKQAETTGATFHSINQAVKEMSSGIQGITSSLATMASNSQEMNATVEEIAAVSEESAAGVEQTSASAQQASSSMQEVTASSEELAKMAEELNELVLKFKV</sequence>
<dbReference type="AlphaFoldDB" id="A0A1H0F1M0"/>
<organism evidence="11 12">
    <name type="scientific">Alkalicoccus daliensis</name>
    <dbReference type="NCBI Taxonomy" id="745820"/>
    <lineage>
        <taxon>Bacteria</taxon>
        <taxon>Bacillati</taxon>
        <taxon>Bacillota</taxon>
        <taxon>Bacilli</taxon>
        <taxon>Bacillales</taxon>
        <taxon>Bacillaceae</taxon>
        <taxon>Alkalicoccus</taxon>
    </lineage>
</organism>
<dbReference type="GO" id="GO:0005886">
    <property type="term" value="C:plasma membrane"/>
    <property type="evidence" value="ECO:0007669"/>
    <property type="project" value="UniProtKB-SubCell"/>
</dbReference>
<evidence type="ECO:0000256" key="1">
    <source>
        <dbReference type="ARBA" id="ARBA00004236"/>
    </source>
</evidence>
<feature type="transmembrane region" description="Helical" evidence="8">
    <location>
        <begin position="177"/>
        <end position="200"/>
    </location>
</feature>
<feature type="domain" description="HAMP" evidence="10">
    <location>
        <begin position="202"/>
        <end position="255"/>
    </location>
</feature>
<dbReference type="EMBL" id="FNIL01000004">
    <property type="protein sequence ID" value="SDN88534.1"/>
    <property type="molecule type" value="Genomic_DNA"/>
</dbReference>
<dbReference type="PANTHER" id="PTHR32089:SF112">
    <property type="entry name" value="LYSOZYME-LIKE PROTEIN-RELATED"/>
    <property type="match status" value="1"/>
</dbReference>
<evidence type="ECO:0000256" key="4">
    <source>
        <dbReference type="ARBA" id="ARBA00023224"/>
    </source>
</evidence>
<feature type="transmembrane region" description="Helical" evidence="8">
    <location>
        <begin position="7"/>
        <end position="27"/>
    </location>
</feature>
<dbReference type="SMART" id="SM00304">
    <property type="entry name" value="HAMP"/>
    <property type="match status" value="1"/>
</dbReference>
<name>A0A1H0F1M0_9BACI</name>
<keyword evidence="2" id="KW-1003">Cell membrane</keyword>
<dbReference type="STRING" id="745820.SAMN04488053_104154"/>
<dbReference type="PROSITE" id="PS50885">
    <property type="entry name" value="HAMP"/>
    <property type="match status" value="1"/>
</dbReference>
<evidence type="ECO:0000256" key="2">
    <source>
        <dbReference type="ARBA" id="ARBA00022475"/>
    </source>
</evidence>
<dbReference type="CDD" id="cd06225">
    <property type="entry name" value="HAMP"/>
    <property type="match status" value="1"/>
</dbReference>
<evidence type="ECO:0000256" key="5">
    <source>
        <dbReference type="ARBA" id="ARBA00029447"/>
    </source>
</evidence>
<evidence type="ECO:0000313" key="12">
    <source>
        <dbReference type="Proteomes" id="UP000198778"/>
    </source>
</evidence>
<evidence type="ECO:0000259" key="10">
    <source>
        <dbReference type="PROSITE" id="PS50885"/>
    </source>
</evidence>
<dbReference type="SMART" id="SM00283">
    <property type="entry name" value="MA"/>
    <property type="match status" value="1"/>
</dbReference>
<keyword evidence="3 8" id="KW-0472">Membrane</keyword>
<evidence type="ECO:0000256" key="7">
    <source>
        <dbReference type="SAM" id="MobiDB-lite"/>
    </source>
</evidence>
<dbReference type="GO" id="GO:0007165">
    <property type="term" value="P:signal transduction"/>
    <property type="evidence" value="ECO:0007669"/>
    <property type="project" value="UniProtKB-KW"/>
</dbReference>
<feature type="region of interest" description="Disordered" evidence="7">
    <location>
        <begin position="518"/>
        <end position="542"/>
    </location>
</feature>
<dbReference type="Gene3D" id="1.10.287.950">
    <property type="entry name" value="Methyl-accepting chemotaxis protein"/>
    <property type="match status" value="1"/>
</dbReference>
<evidence type="ECO:0000256" key="3">
    <source>
        <dbReference type="ARBA" id="ARBA00023136"/>
    </source>
</evidence>
<dbReference type="Proteomes" id="UP000198778">
    <property type="component" value="Unassembled WGS sequence"/>
</dbReference>